<evidence type="ECO:0000256" key="6">
    <source>
        <dbReference type="ARBA" id="ARBA00022781"/>
    </source>
</evidence>
<dbReference type="InterPro" id="IPR001421">
    <property type="entry name" value="ATP8_metazoa"/>
</dbReference>
<accession>B6JUC5</accession>
<dbReference type="CTD" id="4509"/>
<evidence type="ECO:0000256" key="7">
    <source>
        <dbReference type="ARBA" id="ARBA00022989"/>
    </source>
</evidence>
<dbReference type="GO" id="GO:0031966">
    <property type="term" value="C:mitochondrial membrane"/>
    <property type="evidence" value="ECO:0007669"/>
    <property type="project" value="UniProtKB-SubCell"/>
</dbReference>
<evidence type="ECO:0000256" key="1">
    <source>
        <dbReference type="ARBA" id="ARBA00004304"/>
    </source>
</evidence>
<dbReference type="GO" id="GO:0015986">
    <property type="term" value="P:proton motive force-driven ATP synthesis"/>
    <property type="evidence" value="ECO:0007669"/>
    <property type="project" value="InterPro"/>
</dbReference>
<evidence type="ECO:0000256" key="4">
    <source>
        <dbReference type="ARBA" id="ARBA00022547"/>
    </source>
</evidence>
<proteinExistence type="inferred from homology"/>
<dbReference type="Pfam" id="PF00895">
    <property type="entry name" value="ATP-synt_8"/>
    <property type="match status" value="1"/>
</dbReference>
<evidence type="ECO:0000256" key="2">
    <source>
        <dbReference type="ARBA" id="ARBA00008892"/>
    </source>
</evidence>
<reference evidence="14" key="1">
    <citation type="submission" date="2006-05" db="EMBL/GenBank/DDBJ databases">
        <title>The complete nucleotide sequence of Hawksbill turtle (Eretmochelys imbricata) mitochondrial genome.</title>
        <authorList>
            <person name="Tandon M."/>
            <person name="Trivedi R."/>
            <person name="Kashyap V.K."/>
        </authorList>
    </citation>
    <scope>NUCLEOTIDE SEQUENCE</scope>
</reference>
<evidence type="ECO:0000256" key="10">
    <source>
        <dbReference type="ARBA" id="ARBA00023136"/>
    </source>
</evidence>
<dbReference type="InterPro" id="IPR050635">
    <property type="entry name" value="ATPase_protein_8"/>
</dbReference>
<dbReference type="GeneID" id="7668608"/>
<gene>
    <name evidence="14" type="primary">ATP8</name>
</gene>
<sequence length="61" mass="7214">MPQLNPNPWLMILLSTWLIYTIILQPKITSYLSMNNPTNKNNKVNMNPWTWPWTQHSSTNS</sequence>
<protein>
    <recommendedName>
        <fullName evidence="12">ATP synthase complex subunit 8</fullName>
    </recommendedName>
</protein>
<evidence type="ECO:0000256" key="13">
    <source>
        <dbReference type="SAM" id="Phobius"/>
    </source>
</evidence>
<dbReference type="PANTHER" id="PTHR39937:SF1">
    <property type="entry name" value="ATP SYNTHASE PROTEIN 8"/>
    <property type="match status" value="1"/>
</dbReference>
<keyword evidence="9 12" id="KW-0496">Mitochondrion</keyword>
<evidence type="ECO:0000256" key="8">
    <source>
        <dbReference type="ARBA" id="ARBA00023065"/>
    </source>
</evidence>
<feature type="transmembrane region" description="Helical" evidence="13">
    <location>
        <begin position="6"/>
        <end position="24"/>
    </location>
</feature>
<keyword evidence="8 12" id="KW-0406">Ion transport</keyword>
<geneLocation type="mitochondrion" evidence="14"/>
<dbReference type="GO" id="GO:0015078">
    <property type="term" value="F:proton transmembrane transporter activity"/>
    <property type="evidence" value="ECO:0007669"/>
    <property type="project" value="InterPro"/>
</dbReference>
<dbReference type="GO" id="GO:0045259">
    <property type="term" value="C:proton-transporting ATP synthase complex"/>
    <property type="evidence" value="ECO:0007669"/>
    <property type="project" value="UniProtKB-KW"/>
</dbReference>
<keyword evidence="10 13" id="KW-0472">Membrane</keyword>
<organism evidence="14">
    <name type="scientific">Eretmochelys imbricata</name>
    <name type="common">Hawksbill sea turtle</name>
    <name type="synonym">Testudo imbricata</name>
    <dbReference type="NCBI Taxonomy" id="27787"/>
    <lineage>
        <taxon>Eukaryota</taxon>
        <taxon>Metazoa</taxon>
        <taxon>Chordata</taxon>
        <taxon>Craniata</taxon>
        <taxon>Vertebrata</taxon>
        <taxon>Euteleostomi</taxon>
        <taxon>Archelosauria</taxon>
        <taxon>Testudinata</taxon>
        <taxon>Testudines</taxon>
        <taxon>Cryptodira</taxon>
        <taxon>Durocryptodira</taxon>
        <taxon>Americhelydia</taxon>
        <taxon>Chelonioidea</taxon>
        <taxon>Cheloniidae</taxon>
        <taxon>Eretmochelys</taxon>
    </lineage>
</organism>
<keyword evidence="7 13" id="KW-1133">Transmembrane helix</keyword>
<keyword evidence="11" id="KW-0066">ATP synthesis</keyword>
<keyword evidence="3 12" id="KW-0813">Transport</keyword>
<dbReference type="PANTHER" id="PTHR39937">
    <property type="entry name" value="ATP SYNTHASE PROTEIN 8"/>
    <property type="match status" value="1"/>
</dbReference>
<dbReference type="EMBL" id="DQ533485">
    <property type="protein sequence ID" value="ABF66057.1"/>
    <property type="molecule type" value="Genomic_DNA"/>
</dbReference>
<dbReference type="AlphaFoldDB" id="B6JUC5"/>
<evidence type="ECO:0000256" key="11">
    <source>
        <dbReference type="ARBA" id="ARBA00023310"/>
    </source>
</evidence>
<evidence type="ECO:0000256" key="9">
    <source>
        <dbReference type="ARBA" id="ARBA00023128"/>
    </source>
</evidence>
<name>B6JUC5_EREIM</name>
<dbReference type="RefSeq" id="YP_002726510.1">
    <property type="nucleotide sequence ID" value="NC_012398.1"/>
</dbReference>
<evidence type="ECO:0000256" key="3">
    <source>
        <dbReference type="ARBA" id="ARBA00022448"/>
    </source>
</evidence>
<evidence type="ECO:0000256" key="5">
    <source>
        <dbReference type="ARBA" id="ARBA00022692"/>
    </source>
</evidence>
<keyword evidence="5 12" id="KW-0812">Transmembrane</keyword>
<comment type="subcellular location">
    <subcellularLocation>
        <location evidence="1 12">Mitochondrion membrane</location>
        <topology evidence="1 12">Single-pass membrane protein</topology>
    </subcellularLocation>
</comment>
<keyword evidence="6 12" id="KW-0375">Hydrogen ion transport</keyword>
<evidence type="ECO:0000256" key="12">
    <source>
        <dbReference type="RuleBase" id="RU003661"/>
    </source>
</evidence>
<comment type="similarity">
    <text evidence="2 12">Belongs to the ATPase protein 8 family.</text>
</comment>
<evidence type="ECO:0000313" key="14">
    <source>
        <dbReference type="EMBL" id="ABF66057.1"/>
    </source>
</evidence>
<keyword evidence="4 12" id="KW-0138">CF(0)</keyword>